<protein>
    <submittedName>
        <fullName evidence="2">Uncharacterized protein</fullName>
    </submittedName>
</protein>
<proteinExistence type="predicted"/>
<dbReference type="Proteomes" id="UP000813824">
    <property type="component" value="Unassembled WGS sequence"/>
</dbReference>
<evidence type="ECO:0000313" key="3">
    <source>
        <dbReference type="Proteomes" id="UP000813824"/>
    </source>
</evidence>
<evidence type="ECO:0000256" key="1">
    <source>
        <dbReference type="SAM" id="MobiDB-lite"/>
    </source>
</evidence>
<feature type="compositionally biased region" description="Basic and acidic residues" evidence="1">
    <location>
        <begin position="197"/>
        <end position="214"/>
    </location>
</feature>
<gene>
    <name evidence="2" type="ORF">BXZ70DRAFT_126442</name>
</gene>
<dbReference type="AlphaFoldDB" id="A0A8K0UPR1"/>
<name>A0A8K0UPR1_9AGAR</name>
<comment type="caution">
    <text evidence="2">The sequence shown here is derived from an EMBL/GenBank/DDBJ whole genome shotgun (WGS) entry which is preliminary data.</text>
</comment>
<organism evidence="2 3">
    <name type="scientific">Cristinia sonorae</name>
    <dbReference type="NCBI Taxonomy" id="1940300"/>
    <lineage>
        <taxon>Eukaryota</taxon>
        <taxon>Fungi</taxon>
        <taxon>Dikarya</taxon>
        <taxon>Basidiomycota</taxon>
        <taxon>Agaricomycotina</taxon>
        <taxon>Agaricomycetes</taxon>
        <taxon>Agaricomycetidae</taxon>
        <taxon>Agaricales</taxon>
        <taxon>Pleurotineae</taxon>
        <taxon>Stephanosporaceae</taxon>
        <taxon>Cristinia</taxon>
    </lineage>
</organism>
<sequence>MPTVPSTFQDSSVGVVLPGVADQITALDIPNSPTPDPDLDDLVLLPVVTGDPLGAITSVSNDRTPAHLTREPKPRLSLSDLTLHSPSSGILGTPFDISEPRFEYPFPESTPDPVVYGPSFPAFSTHIPVFASSSQLPPVSTSWGKLDSSKMFSPTHPKLQARDPPVPPGLVNKKRWSMNANVPPPQAPTRARSPTMRAKEERGTSRPGSEERKAGLVGRSTASTRVVAARPASPFGKSTVSSEDERTPTLPSIHGASQPSISPPSAETSGAAVEIR</sequence>
<evidence type="ECO:0000313" key="2">
    <source>
        <dbReference type="EMBL" id="KAH8100763.1"/>
    </source>
</evidence>
<feature type="region of interest" description="Disordered" evidence="1">
    <location>
        <begin position="151"/>
        <end position="276"/>
    </location>
</feature>
<reference evidence="2" key="1">
    <citation type="journal article" date="2021" name="New Phytol.">
        <title>Evolutionary innovations through gain and loss of genes in the ectomycorrhizal Boletales.</title>
        <authorList>
            <person name="Wu G."/>
            <person name="Miyauchi S."/>
            <person name="Morin E."/>
            <person name="Kuo A."/>
            <person name="Drula E."/>
            <person name="Varga T."/>
            <person name="Kohler A."/>
            <person name="Feng B."/>
            <person name="Cao Y."/>
            <person name="Lipzen A."/>
            <person name="Daum C."/>
            <person name="Hundley H."/>
            <person name="Pangilinan J."/>
            <person name="Johnson J."/>
            <person name="Barry K."/>
            <person name="LaButti K."/>
            <person name="Ng V."/>
            <person name="Ahrendt S."/>
            <person name="Min B."/>
            <person name="Choi I.G."/>
            <person name="Park H."/>
            <person name="Plett J.M."/>
            <person name="Magnuson J."/>
            <person name="Spatafora J.W."/>
            <person name="Nagy L.G."/>
            <person name="Henrissat B."/>
            <person name="Grigoriev I.V."/>
            <person name="Yang Z.L."/>
            <person name="Xu J."/>
            <person name="Martin F.M."/>
        </authorList>
    </citation>
    <scope>NUCLEOTIDE SEQUENCE</scope>
    <source>
        <strain evidence="2">KKN 215</strain>
    </source>
</reference>
<dbReference type="OrthoDB" id="3003645at2759"/>
<feature type="compositionally biased region" description="Polar residues" evidence="1">
    <location>
        <begin position="255"/>
        <end position="268"/>
    </location>
</feature>
<accession>A0A8K0UPR1</accession>
<keyword evidence="3" id="KW-1185">Reference proteome</keyword>
<dbReference type="EMBL" id="JAEVFJ010000014">
    <property type="protein sequence ID" value="KAH8100763.1"/>
    <property type="molecule type" value="Genomic_DNA"/>
</dbReference>